<dbReference type="EMBL" id="OX465079">
    <property type="protein sequence ID" value="CAI9277210.1"/>
    <property type="molecule type" value="Genomic_DNA"/>
</dbReference>
<protein>
    <submittedName>
        <fullName evidence="2">Uncharacterized protein</fullName>
    </submittedName>
</protein>
<name>A0AA36E000_LACSI</name>
<accession>A0AA36E000</accession>
<proteinExistence type="predicted"/>
<dbReference type="AlphaFoldDB" id="A0AA36E000"/>
<feature type="region of interest" description="Disordered" evidence="1">
    <location>
        <begin position="65"/>
        <end position="121"/>
    </location>
</feature>
<feature type="compositionally biased region" description="Low complexity" evidence="1">
    <location>
        <begin position="86"/>
        <end position="99"/>
    </location>
</feature>
<evidence type="ECO:0000256" key="1">
    <source>
        <dbReference type="SAM" id="MobiDB-lite"/>
    </source>
</evidence>
<organism evidence="2 3">
    <name type="scientific">Lactuca saligna</name>
    <name type="common">Willowleaf lettuce</name>
    <dbReference type="NCBI Taxonomy" id="75948"/>
    <lineage>
        <taxon>Eukaryota</taxon>
        <taxon>Viridiplantae</taxon>
        <taxon>Streptophyta</taxon>
        <taxon>Embryophyta</taxon>
        <taxon>Tracheophyta</taxon>
        <taxon>Spermatophyta</taxon>
        <taxon>Magnoliopsida</taxon>
        <taxon>eudicotyledons</taxon>
        <taxon>Gunneridae</taxon>
        <taxon>Pentapetalae</taxon>
        <taxon>asterids</taxon>
        <taxon>campanulids</taxon>
        <taxon>Asterales</taxon>
        <taxon>Asteraceae</taxon>
        <taxon>Cichorioideae</taxon>
        <taxon>Cichorieae</taxon>
        <taxon>Lactucinae</taxon>
        <taxon>Lactuca</taxon>
    </lineage>
</organism>
<gene>
    <name evidence="2" type="ORF">LSALG_LOCUS17150</name>
</gene>
<evidence type="ECO:0000313" key="3">
    <source>
        <dbReference type="Proteomes" id="UP001177003"/>
    </source>
</evidence>
<sequence length="204" mass="23511">MPTELSQMRPRRRKTSLSWVQYRRIINMFVPNNQPVVVVANEMEIMWPFYIHYVNWTLNQVESSPRQQIPPPIVASSPRRNKYKSETSSIETTTSVYTSQQPQVERSHMSSDTSTRSVKKKKTSLKKLMKHLIGIVAELTSKIDSKPKLKKSPNQGKNKAVECPEKTNKEIVNEDIGDVSNHRLLDSLHATSTLGFWKEWNTTS</sequence>
<feature type="region of interest" description="Disordered" evidence="1">
    <location>
        <begin position="146"/>
        <end position="166"/>
    </location>
</feature>
<reference evidence="2" key="1">
    <citation type="submission" date="2023-04" db="EMBL/GenBank/DDBJ databases">
        <authorList>
            <person name="Vijverberg K."/>
            <person name="Xiong W."/>
            <person name="Schranz E."/>
        </authorList>
    </citation>
    <scope>NUCLEOTIDE SEQUENCE</scope>
</reference>
<keyword evidence="3" id="KW-1185">Reference proteome</keyword>
<dbReference type="Proteomes" id="UP001177003">
    <property type="component" value="Chromosome 3"/>
</dbReference>
<evidence type="ECO:0000313" key="2">
    <source>
        <dbReference type="EMBL" id="CAI9277210.1"/>
    </source>
</evidence>